<dbReference type="EMBL" id="JAAAIL010000190">
    <property type="protein sequence ID" value="KAG0278513.1"/>
    <property type="molecule type" value="Genomic_DNA"/>
</dbReference>
<dbReference type="InterPro" id="IPR034907">
    <property type="entry name" value="NDK-like_dom"/>
</dbReference>
<reference evidence="11" key="1">
    <citation type="journal article" date="2020" name="Fungal Divers.">
        <title>Resolving the Mortierellaceae phylogeny through synthesis of multi-gene phylogenetics and phylogenomics.</title>
        <authorList>
            <person name="Vandepol N."/>
            <person name="Liber J."/>
            <person name="Desiro A."/>
            <person name="Na H."/>
            <person name="Kennedy M."/>
            <person name="Barry K."/>
            <person name="Grigoriev I.V."/>
            <person name="Miller A.N."/>
            <person name="O'Donnell K."/>
            <person name="Stajich J.E."/>
            <person name="Bonito G."/>
        </authorList>
    </citation>
    <scope>NUCLEOTIDE SEQUENCE</scope>
    <source>
        <strain evidence="11">NRRL 28262</strain>
    </source>
</reference>
<dbReference type="PANTHER" id="PTHR33146:SF26">
    <property type="entry name" value="ENDONUCLEASE 4"/>
    <property type="match status" value="1"/>
</dbReference>
<evidence type="ECO:0000256" key="5">
    <source>
        <dbReference type="ARBA" id="ARBA00022759"/>
    </source>
</evidence>
<keyword evidence="4" id="KW-0479">Metal-binding</keyword>
<feature type="binding site" evidence="9">
    <location>
        <position position="92"/>
    </location>
    <ligand>
        <name>ATP</name>
        <dbReference type="ChEBI" id="CHEBI:30616"/>
    </ligand>
</feature>
<evidence type="ECO:0000256" key="2">
    <source>
        <dbReference type="ARBA" id="ARBA00017632"/>
    </source>
</evidence>
<evidence type="ECO:0000259" key="10">
    <source>
        <dbReference type="SMART" id="SM00562"/>
    </source>
</evidence>
<dbReference type="PROSITE" id="PS51374">
    <property type="entry name" value="NDPK_LIKE"/>
    <property type="match status" value="1"/>
</dbReference>
<feature type="active site" description="Pros-phosphohistidine intermediate" evidence="9">
    <location>
        <position position="125"/>
    </location>
</feature>
<keyword evidence="5" id="KW-0255">Endonuclease</keyword>
<feature type="binding site" evidence="9">
    <location>
        <position position="122"/>
    </location>
    <ligand>
        <name>ATP</name>
        <dbReference type="ChEBI" id="CHEBI:30616"/>
    </ligand>
</feature>
<dbReference type="SMART" id="SM00562">
    <property type="entry name" value="NDK"/>
    <property type="match status" value="1"/>
</dbReference>
<feature type="binding site" evidence="9">
    <location>
        <position position="15"/>
    </location>
    <ligand>
        <name>ATP</name>
        <dbReference type="ChEBI" id="CHEBI:30616"/>
    </ligand>
</feature>
<feature type="binding site" evidence="9">
    <location>
        <position position="64"/>
    </location>
    <ligand>
        <name>ATP</name>
        <dbReference type="ChEBI" id="CHEBI:30616"/>
    </ligand>
</feature>
<dbReference type="GO" id="GO:0006308">
    <property type="term" value="P:DNA catabolic process"/>
    <property type="evidence" value="ECO:0007669"/>
    <property type="project" value="InterPro"/>
</dbReference>
<evidence type="ECO:0000256" key="7">
    <source>
        <dbReference type="ARBA" id="ARBA00023157"/>
    </source>
</evidence>
<dbReference type="Pfam" id="PF02265">
    <property type="entry name" value="S1-P1_nuclease"/>
    <property type="match status" value="1"/>
</dbReference>
<evidence type="ECO:0000256" key="8">
    <source>
        <dbReference type="ARBA" id="ARBA00023180"/>
    </source>
</evidence>
<keyword evidence="7" id="KW-1015">Disulfide bond</keyword>
<protein>
    <recommendedName>
        <fullName evidence="2">Nucleoside diphosphate kinase</fullName>
    </recommendedName>
</protein>
<dbReference type="InterPro" id="IPR008947">
    <property type="entry name" value="PLipase_C/P1_nuclease_dom_sf"/>
</dbReference>
<dbReference type="Gene3D" id="3.30.70.141">
    <property type="entry name" value="Nucleoside diphosphate kinase-like domain"/>
    <property type="match status" value="1"/>
</dbReference>
<dbReference type="Pfam" id="PF00334">
    <property type="entry name" value="NDK"/>
    <property type="match status" value="1"/>
</dbReference>
<dbReference type="InterPro" id="IPR036850">
    <property type="entry name" value="NDK-like_dom_sf"/>
</dbReference>
<comment type="similarity">
    <text evidence="9">Belongs to the NDK family.</text>
</comment>
<dbReference type="PANTHER" id="PTHR33146">
    <property type="entry name" value="ENDONUCLEASE 4"/>
    <property type="match status" value="1"/>
</dbReference>
<name>A0AAD4H866_9FUNG</name>
<dbReference type="SUPFAM" id="SSF54919">
    <property type="entry name" value="Nucleoside diphosphate kinase, NDK"/>
    <property type="match status" value="1"/>
</dbReference>
<evidence type="ECO:0000256" key="1">
    <source>
        <dbReference type="ARBA" id="ARBA00009547"/>
    </source>
</evidence>
<evidence type="ECO:0000313" key="11">
    <source>
        <dbReference type="EMBL" id="KAG0278513.1"/>
    </source>
</evidence>
<dbReference type="GO" id="GO:0046872">
    <property type="term" value="F:metal ion binding"/>
    <property type="evidence" value="ECO:0007669"/>
    <property type="project" value="UniProtKB-KW"/>
</dbReference>
<keyword evidence="3" id="KW-0540">Nuclease</keyword>
<feature type="domain" description="Nucleoside diphosphate kinase-like" evidence="10">
    <location>
        <begin position="7"/>
        <end position="138"/>
    </location>
</feature>
<evidence type="ECO:0000256" key="6">
    <source>
        <dbReference type="ARBA" id="ARBA00022801"/>
    </source>
</evidence>
<evidence type="ECO:0000256" key="9">
    <source>
        <dbReference type="PROSITE-ProRule" id="PRU00706"/>
    </source>
</evidence>
<accession>A0AAD4H866</accession>
<sequence>MPPRPLTQLTLALLKPDLTANSIKVNKVFSHIQQNDFNIVAHKTLLWSKDDAEAFYGEHRGKFFFERLCGYMTSGHFHALILEKPDAIIGWRALIGPTHPPRARINAPDTLRSLYGMTDTRNSFHGSATPFSTTSQYTPTKTQHQATMRFTSSLIAATSLALLSVNSVHGYGILGHTLTGQVAQLFLTPETARQVKEILSPYYDGLLSKAAPWPDTIKGQAKYRWASIFHYVNTPGDNPPESCKFEYAYSGHDVVNGLFNMTSQLLQYKLVEPTTPEQKSIREDALRFFVHFMGDVHQPLHASGKGRGGNDAPAKWGRAKTSLHRIWDGQLILKDIKDRFDNNPKAYLDNIIDMTNDGWQPEASNWTYCAPEKNEGDNPWSESTKLITKLCPKEWARSMNQLDCTFVWKNYDSTRDYSGDYFEEVTGEANNYLVQRLIAMSGVRMAAILNEIYDPPVPHSCHPSREQINDGAIVDVPRNLRIVKQR</sequence>
<evidence type="ECO:0000256" key="3">
    <source>
        <dbReference type="ARBA" id="ARBA00022722"/>
    </source>
</evidence>
<feature type="binding site" evidence="9">
    <location>
        <position position="112"/>
    </location>
    <ligand>
        <name>ATP</name>
        <dbReference type="ChEBI" id="CHEBI:30616"/>
    </ligand>
</feature>
<gene>
    <name evidence="11" type="ORF">BGZ95_003834</name>
</gene>
<dbReference type="GO" id="GO:0003676">
    <property type="term" value="F:nucleic acid binding"/>
    <property type="evidence" value="ECO:0007669"/>
    <property type="project" value="InterPro"/>
</dbReference>
<keyword evidence="8" id="KW-0325">Glycoprotein</keyword>
<feature type="binding site" evidence="9">
    <location>
        <position position="98"/>
    </location>
    <ligand>
        <name>ATP</name>
        <dbReference type="ChEBI" id="CHEBI:30616"/>
    </ligand>
</feature>
<comment type="similarity">
    <text evidence="1">Belongs to the nuclease type I family.</text>
</comment>
<dbReference type="Gene3D" id="1.10.575.10">
    <property type="entry name" value="P1 Nuclease"/>
    <property type="match status" value="1"/>
</dbReference>
<dbReference type="InterPro" id="IPR003154">
    <property type="entry name" value="S1/P1nuclease"/>
</dbReference>
<dbReference type="SUPFAM" id="SSF48537">
    <property type="entry name" value="Phospholipase C/P1 nuclease"/>
    <property type="match status" value="1"/>
</dbReference>
<dbReference type="Proteomes" id="UP001194580">
    <property type="component" value="Unassembled WGS sequence"/>
</dbReference>
<dbReference type="GO" id="GO:0016788">
    <property type="term" value="F:hydrolase activity, acting on ester bonds"/>
    <property type="evidence" value="ECO:0007669"/>
    <property type="project" value="InterPro"/>
</dbReference>
<keyword evidence="6" id="KW-0378">Hydrolase</keyword>
<evidence type="ECO:0000313" key="12">
    <source>
        <dbReference type="Proteomes" id="UP001194580"/>
    </source>
</evidence>
<comment type="caution">
    <text evidence="11">The sequence shown here is derived from an EMBL/GenBank/DDBJ whole genome shotgun (WGS) entry which is preliminary data.</text>
</comment>
<dbReference type="CDD" id="cd11010">
    <property type="entry name" value="S1-P1_nuclease"/>
    <property type="match status" value="1"/>
</dbReference>
<keyword evidence="12" id="KW-1185">Reference proteome</keyword>
<organism evidence="11 12">
    <name type="scientific">Linnemannia exigua</name>
    <dbReference type="NCBI Taxonomy" id="604196"/>
    <lineage>
        <taxon>Eukaryota</taxon>
        <taxon>Fungi</taxon>
        <taxon>Fungi incertae sedis</taxon>
        <taxon>Mucoromycota</taxon>
        <taxon>Mortierellomycotina</taxon>
        <taxon>Mortierellomycetes</taxon>
        <taxon>Mortierellales</taxon>
        <taxon>Mortierellaceae</taxon>
        <taxon>Linnemannia</taxon>
    </lineage>
</organism>
<dbReference type="AlphaFoldDB" id="A0AAD4H866"/>
<proteinExistence type="inferred from homology"/>
<evidence type="ECO:0000256" key="4">
    <source>
        <dbReference type="ARBA" id="ARBA00022723"/>
    </source>
</evidence>
<dbReference type="GO" id="GO:0004519">
    <property type="term" value="F:endonuclease activity"/>
    <property type="evidence" value="ECO:0007669"/>
    <property type="project" value="UniProtKB-KW"/>
</dbReference>